<evidence type="ECO:0000313" key="4">
    <source>
        <dbReference type="Proteomes" id="UP000719766"/>
    </source>
</evidence>
<keyword evidence="4" id="KW-1185">Reference proteome</keyword>
<feature type="compositionally biased region" description="Acidic residues" evidence="1">
    <location>
        <begin position="262"/>
        <end position="274"/>
    </location>
</feature>
<evidence type="ECO:0000256" key="1">
    <source>
        <dbReference type="SAM" id="MobiDB-lite"/>
    </source>
</evidence>
<reference evidence="3" key="1">
    <citation type="journal article" date="2020" name="New Phytol.">
        <title>Comparative genomics reveals dynamic genome evolution in host specialist ectomycorrhizal fungi.</title>
        <authorList>
            <person name="Lofgren L.A."/>
            <person name="Nguyen N.H."/>
            <person name="Vilgalys R."/>
            <person name="Ruytinx J."/>
            <person name="Liao H.L."/>
            <person name="Branco S."/>
            <person name="Kuo A."/>
            <person name="LaButti K."/>
            <person name="Lipzen A."/>
            <person name="Andreopoulos W."/>
            <person name="Pangilinan J."/>
            <person name="Riley R."/>
            <person name="Hundley H."/>
            <person name="Na H."/>
            <person name="Barry K."/>
            <person name="Grigoriev I.V."/>
            <person name="Stajich J.E."/>
            <person name="Kennedy P.G."/>
        </authorList>
    </citation>
    <scope>NUCLEOTIDE SEQUENCE</scope>
    <source>
        <strain evidence="3">S12</strain>
    </source>
</reference>
<name>A0A9P7AHK5_9AGAM</name>
<protein>
    <recommendedName>
        <fullName evidence="2">DUF6532 domain-containing protein</fullName>
    </recommendedName>
</protein>
<feature type="domain" description="DUF6532" evidence="2">
    <location>
        <begin position="420"/>
        <end position="617"/>
    </location>
</feature>
<dbReference type="Pfam" id="PF20149">
    <property type="entry name" value="DUF6532"/>
    <property type="match status" value="1"/>
</dbReference>
<dbReference type="RefSeq" id="XP_041155699.1">
    <property type="nucleotide sequence ID" value="XM_041307350.1"/>
</dbReference>
<feature type="compositionally biased region" description="Polar residues" evidence="1">
    <location>
        <begin position="85"/>
        <end position="100"/>
    </location>
</feature>
<feature type="compositionally biased region" description="Polar residues" evidence="1">
    <location>
        <begin position="180"/>
        <end position="198"/>
    </location>
</feature>
<dbReference type="Proteomes" id="UP000719766">
    <property type="component" value="Unassembled WGS sequence"/>
</dbReference>
<dbReference type="GeneID" id="64601114"/>
<evidence type="ECO:0000313" key="3">
    <source>
        <dbReference type="EMBL" id="KAG1788471.1"/>
    </source>
</evidence>
<dbReference type="OrthoDB" id="2675583at2759"/>
<dbReference type="AlphaFoldDB" id="A0A9P7AHK5"/>
<dbReference type="EMBL" id="JABBWE010000068">
    <property type="protein sequence ID" value="KAG1788471.1"/>
    <property type="molecule type" value="Genomic_DNA"/>
</dbReference>
<organism evidence="3 4">
    <name type="scientific">Suillus plorans</name>
    <dbReference type="NCBI Taxonomy" id="116603"/>
    <lineage>
        <taxon>Eukaryota</taxon>
        <taxon>Fungi</taxon>
        <taxon>Dikarya</taxon>
        <taxon>Basidiomycota</taxon>
        <taxon>Agaricomycotina</taxon>
        <taxon>Agaricomycetes</taxon>
        <taxon>Agaricomycetidae</taxon>
        <taxon>Boletales</taxon>
        <taxon>Suillineae</taxon>
        <taxon>Suillaceae</taxon>
        <taxon>Suillus</taxon>
    </lineage>
</organism>
<proteinExistence type="predicted"/>
<sequence>MSHSRSRSSPKKKRSKRKAVDSDGQANSTKKLRAGAEIPLQLQQPEFVDNTLATRRSGRAGAGTGGRAVQLEKIGALLDASHMRTTQCKGTTSLDSNTPANPLAPEQPRKGRGSRSKKPPPPPPYSPSETVDPPSSRKQGKKDKAMKKGVAPASTSSCEVPNLQPSFSHRKPGSRFGFGQSLTPSGTDIHLQVNNTLVAATKKPSDPTAHPPPPIYPMPKAPTTSTSVMHQADTNFDKNLDPALWSTADVCLESRDTASESSDSETTDDGDESDDNNKDSSSGDDDNVGQDAHGDQEVGWGAAYGCHSAHPGFLKEAQSSQPLITTALPTDFEFQHSRDEDDNAAMKSLVADVTSSTDNASTPVVPADVLHLHHKRNGRPRPPNPVILDFLRQAETKDLKSKPKVKSKSKSFLEYVKGECHVQHAIENPFPKFVDNLPGSVNEALMSSLVEWLEGGSLLGVWPDRKHDMAKLLYEDLSMWRSDLKKIVTSIAPSLYDLILPSDIPPQERAAWVEEAVTMLLEDSAFLRYGVDELGKTQNAAHPALREAVIAFFYTGSHRVTRRRPDIFQKQLPLECLALVNCVLDGLKRNGNGKSIPKFTSKEYGALYESMFKLLRQLMDDPYHGPKLVRQLCSWAKAGWQAARFFMKF</sequence>
<evidence type="ECO:0000259" key="2">
    <source>
        <dbReference type="Pfam" id="PF20149"/>
    </source>
</evidence>
<feature type="compositionally biased region" description="Polar residues" evidence="1">
    <location>
        <begin position="153"/>
        <end position="167"/>
    </location>
</feature>
<feature type="compositionally biased region" description="Basic residues" evidence="1">
    <location>
        <begin position="1"/>
        <end position="17"/>
    </location>
</feature>
<accession>A0A9P7AHK5</accession>
<feature type="compositionally biased region" description="Basic residues" evidence="1">
    <location>
        <begin position="138"/>
        <end position="147"/>
    </location>
</feature>
<dbReference type="InterPro" id="IPR045341">
    <property type="entry name" value="DUF6532"/>
</dbReference>
<feature type="compositionally biased region" description="Pro residues" evidence="1">
    <location>
        <begin position="209"/>
        <end position="220"/>
    </location>
</feature>
<feature type="region of interest" description="Disordered" evidence="1">
    <location>
        <begin position="85"/>
        <end position="298"/>
    </location>
</feature>
<feature type="region of interest" description="Disordered" evidence="1">
    <location>
        <begin position="1"/>
        <end position="69"/>
    </location>
</feature>
<feature type="compositionally biased region" description="Polar residues" evidence="1">
    <location>
        <begin position="225"/>
        <end position="234"/>
    </location>
</feature>
<comment type="caution">
    <text evidence="3">The sequence shown here is derived from an EMBL/GenBank/DDBJ whole genome shotgun (WGS) entry which is preliminary data.</text>
</comment>
<gene>
    <name evidence="3" type="ORF">HD556DRAFT_1447868</name>
</gene>